<dbReference type="PANTHER" id="PTHR35778:SF1">
    <property type="entry name" value="SIGNALING MUCIN HKR1-RELATED"/>
    <property type="match status" value="1"/>
</dbReference>
<feature type="non-terminal residue" evidence="2">
    <location>
        <position position="302"/>
    </location>
</feature>
<dbReference type="GO" id="GO:0030010">
    <property type="term" value="P:establishment of cell polarity"/>
    <property type="evidence" value="ECO:0007669"/>
    <property type="project" value="TreeGrafter"/>
</dbReference>
<dbReference type="STRING" id="765257.A0A0C9ZWP0"/>
<reference evidence="3" key="2">
    <citation type="submission" date="2015-01" db="EMBL/GenBank/DDBJ databases">
        <title>Evolutionary Origins and Diversification of the Mycorrhizal Mutualists.</title>
        <authorList>
            <consortium name="DOE Joint Genome Institute"/>
            <consortium name="Mycorrhizal Genomics Consortium"/>
            <person name="Kohler A."/>
            <person name="Kuo A."/>
            <person name="Nagy L.G."/>
            <person name="Floudas D."/>
            <person name="Copeland A."/>
            <person name="Barry K.W."/>
            <person name="Cichocki N."/>
            <person name="Veneault-Fourrey C."/>
            <person name="LaButti K."/>
            <person name="Lindquist E.A."/>
            <person name="Lipzen A."/>
            <person name="Lundell T."/>
            <person name="Morin E."/>
            <person name="Murat C."/>
            <person name="Riley R."/>
            <person name="Ohm R."/>
            <person name="Sun H."/>
            <person name="Tunlid A."/>
            <person name="Henrissat B."/>
            <person name="Grigoriev I.V."/>
            <person name="Hibbett D.S."/>
            <person name="Martin F."/>
        </authorList>
    </citation>
    <scope>NUCLEOTIDE SEQUENCE [LARGE SCALE GENOMIC DNA]</scope>
    <source>
        <strain evidence="3">441</strain>
    </source>
</reference>
<evidence type="ECO:0000313" key="3">
    <source>
        <dbReference type="Proteomes" id="UP000054018"/>
    </source>
</evidence>
<dbReference type="Proteomes" id="UP000054018">
    <property type="component" value="Unassembled WGS sequence"/>
</dbReference>
<dbReference type="GO" id="GO:0005886">
    <property type="term" value="C:plasma membrane"/>
    <property type="evidence" value="ECO:0007669"/>
    <property type="project" value="InterPro"/>
</dbReference>
<dbReference type="EMBL" id="KN833700">
    <property type="protein sequence ID" value="KIK26642.1"/>
    <property type="molecule type" value="Genomic_DNA"/>
</dbReference>
<dbReference type="OrthoDB" id="3366093at2759"/>
<dbReference type="PANTHER" id="PTHR35778">
    <property type="entry name" value="SIGNALING MUCIN HKR1-RELATED"/>
    <property type="match status" value="1"/>
</dbReference>
<proteinExistence type="predicted"/>
<dbReference type="InterPro" id="IPR039295">
    <property type="entry name" value="MSB2"/>
</dbReference>
<dbReference type="GO" id="GO:0006972">
    <property type="term" value="P:hyperosmotic response"/>
    <property type="evidence" value="ECO:0007669"/>
    <property type="project" value="TreeGrafter"/>
</dbReference>
<dbReference type="GO" id="GO:0007232">
    <property type="term" value="P:osmosensory signaling pathway via Sho1 osmosensor"/>
    <property type="evidence" value="ECO:0007669"/>
    <property type="project" value="InterPro"/>
</dbReference>
<dbReference type="HOGENOM" id="CLU_055654_0_0_1"/>
<dbReference type="GO" id="GO:0009986">
    <property type="term" value="C:cell surface"/>
    <property type="evidence" value="ECO:0007669"/>
    <property type="project" value="TreeGrafter"/>
</dbReference>
<keyword evidence="3" id="KW-1185">Reference proteome</keyword>
<evidence type="ECO:0000313" key="2">
    <source>
        <dbReference type="EMBL" id="KIK26642.1"/>
    </source>
</evidence>
<reference evidence="2 3" key="1">
    <citation type="submission" date="2014-04" db="EMBL/GenBank/DDBJ databases">
        <authorList>
            <consortium name="DOE Joint Genome Institute"/>
            <person name="Kuo A."/>
            <person name="Kohler A."/>
            <person name="Costa M.D."/>
            <person name="Nagy L.G."/>
            <person name="Floudas D."/>
            <person name="Copeland A."/>
            <person name="Barry K.W."/>
            <person name="Cichocki N."/>
            <person name="Veneault-Fourrey C."/>
            <person name="LaButti K."/>
            <person name="Lindquist E.A."/>
            <person name="Lipzen A."/>
            <person name="Lundell T."/>
            <person name="Morin E."/>
            <person name="Murat C."/>
            <person name="Sun H."/>
            <person name="Tunlid A."/>
            <person name="Henrissat B."/>
            <person name="Grigoriev I.V."/>
            <person name="Hibbett D.S."/>
            <person name="Martin F."/>
            <person name="Nordberg H.P."/>
            <person name="Cantor M.N."/>
            <person name="Hua S.X."/>
        </authorList>
    </citation>
    <scope>NUCLEOTIDE SEQUENCE [LARGE SCALE GENOMIC DNA]</scope>
    <source>
        <strain evidence="2 3">441</strain>
    </source>
</reference>
<organism evidence="2 3">
    <name type="scientific">Pisolithus microcarpus 441</name>
    <dbReference type="NCBI Taxonomy" id="765257"/>
    <lineage>
        <taxon>Eukaryota</taxon>
        <taxon>Fungi</taxon>
        <taxon>Dikarya</taxon>
        <taxon>Basidiomycota</taxon>
        <taxon>Agaricomycotina</taxon>
        <taxon>Agaricomycetes</taxon>
        <taxon>Agaricomycetidae</taxon>
        <taxon>Boletales</taxon>
        <taxon>Sclerodermatineae</taxon>
        <taxon>Pisolithaceae</taxon>
        <taxon>Pisolithus</taxon>
    </lineage>
</organism>
<protein>
    <submittedName>
        <fullName evidence="2">Uncharacterized protein</fullName>
    </submittedName>
</protein>
<dbReference type="GO" id="GO:0031505">
    <property type="term" value="P:fungal-type cell wall organization"/>
    <property type="evidence" value="ECO:0007669"/>
    <property type="project" value="TreeGrafter"/>
</dbReference>
<dbReference type="GO" id="GO:0005034">
    <property type="term" value="F:osmosensor activity"/>
    <property type="evidence" value="ECO:0007669"/>
    <property type="project" value="InterPro"/>
</dbReference>
<sequence length="302" mass="32460">LSNPDQAGTTLTVASAASTSSPSAAPLPSGLPSVILPQPQLNLSLVPTDYTLINVLFNRSLNWEWVATNADSPGQIFEYFPEVVATALGIEASQVMNYDLIVYEPSTYTGPQDVDQLETIWQGYISSDKVNTLASLIADQKSVFYTGQSGSIPTTLAACVDPSLALDAIAGPAPGGSSSSGSGGSSSREDAIIGVVSSLGTIALAIIGYVVYRSYKRRRETAHRPLTEVAGVRPEGQEFDRDSVGGQRRRSFYYAEDSLRGYQSVHPEEETFDHHASTVRERRPVIPATISTPILRESTMNW</sequence>
<dbReference type="GO" id="GO:0001402">
    <property type="term" value="P:signal transduction involved in filamentous growth"/>
    <property type="evidence" value="ECO:0007669"/>
    <property type="project" value="TreeGrafter"/>
</dbReference>
<keyword evidence="1" id="KW-1133">Transmembrane helix</keyword>
<keyword evidence="1" id="KW-0812">Transmembrane</keyword>
<name>A0A0C9ZWP0_9AGAM</name>
<dbReference type="GO" id="GO:0005576">
    <property type="term" value="C:extracellular region"/>
    <property type="evidence" value="ECO:0007669"/>
    <property type="project" value="TreeGrafter"/>
</dbReference>
<gene>
    <name evidence="2" type="ORF">PISMIDRAFT_94351</name>
</gene>
<evidence type="ECO:0000256" key="1">
    <source>
        <dbReference type="SAM" id="Phobius"/>
    </source>
</evidence>
<accession>A0A0C9ZWP0</accession>
<keyword evidence="1" id="KW-0472">Membrane</keyword>
<dbReference type="AlphaFoldDB" id="A0A0C9ZWP0"/>
<dbReference type="GO" id="GO:0030427">
    <property type="term" value="C:site of polarized growth"/>
    <property type="evidence" value="ECO:0007669"/>
    <property type="project" value="TreeGrafter"/>
</dbReference>
<feature type="transmembrane region" description="Helical" evidence="1">
    <location>
        <begin position="191"/>
        <end position="212"/>
    </location>
</feature>